<dbReference type="InterPro" id="IPR036852">
    <property type="entry name" value="Peptidase_S8/S53_dom_sf"/>
</dbReference>
<dbReference type="EMBL" id="JAUEDM010000002">
    <property type="protein sequence ID" value="KAK3326765.1"/>
    <property type="molecule type" value="Genomic_DNA"/>
</dbReference>
<name>A0AAE0MC45_9PEZI</name>
<reference evidence="2" key="1">
    <citation type="journal article" date="2023" name="Mol. Phylogenet. Evol.">
        <title>Genome-scale phylogeny and comparative genomics of the fungal order Sordariales.</title>
        <authorList>
            <person name="Hensen N."/>
            <person name="Bonometti L."/>
            <person name="Westerberg I."/>
            <person name="Brannstrom I.O."/>
            <person name="Guillou S."/>
            <person name="Cros-Aarteil S."/>
            <person name="Calhoun S."/>
            <person name="Haridas S."/>
            <person name="Kuo A."/>
            <person name="Mondo S."/>
            <person name="Pangilinan J."/>
            <person name="Riley R."/>
            <person name="LaButti K."/>
            <person name="Andreopoulos B."/>
            <person name="Lipzen A."/>
            <person name="Chen C."/>
            <person name="Yan M."/>
            <person name="Daum C."/>
            <person name="Ng V."/>
            <person name="Clum A."/>
            <person name="Steindorff A."/>
            <person name="Ohm R.A."/>
            <person name="Martin F."/>
            <person name="Silar P."/>
            <person name="Natvig D.O."/>
            <person name="Lalanne C."/>
            <person name="Gautier V."/>
            <person name="Ament-Velasquez S.L."/>
            <person name="Kruys A."/>
            <person name="Hutchinson M.I."/>
            <person name="Powell A.J."/>
            <person name="Barry K."/>
            <person name="Miller A.N."/>
            <person name="Grigoriev I.V."/>
            <person name="Debuchy R."/>
            <person name="Gladieux P."/>
            <person name="Hiltunen Thoren M."/>
            <person name="Johannesson H."/>
        </authorList>
    </citation>
    <scope>NUCLEOTIDE SEQUENCE</scope>
    <source>
        <strain evidence="2">CBS 118394</strain>
    </source>
</reference>
<keyword evidence="3" id="KW-1185">Reference proteome</keyword>
<organism evidence="2 3">
    <name type="scientific">Apodospora peruviana</name>
    <dbReference type="NCBI Taxonomy" id="516989"/>
    <lineage>
        <taxon>Eukaryota</taxon>
        <taxon>Fungi</taxon>
        <taxon>Dikarya</taxon>
        <taxon>Ascomycota</taxon>
        <taxon>Pezizomycotina</taxon>
        <taxon>Sordariomycetes</taxon>
        <taxon>Sordariomycetidae</taxon>
        <taxon>Sordariales</taxon>
        <taxon>Lasiosphaeriaceae</taxon>
        <taxon>Apodospora</taxon>
    </lineage>
</organism>
<feature type="region of interest" description="Disordered" evidence="1">
    <location>
        <begin position="641"/>
        <end position="660"/>
    </location>
</feature>
<dbReference type="GO" id="GO:0004252">
    <property type="term" value="F:serine-type endopeptidase activity"/>
    <property type="evidence" value="ECO:0007669"/>
    <property type="project" value="InterPro"/>
</dbReference>
<reference evidence="2" key="2">
    <citation type="submission" date="2023-06" db="EMBL/GenBank/DDBJ databases">
        <authorList>
            <consortium name="Lawrence Berkeley National Laboratory"/>
            <person name="Haridas S."/>
            <person name="Hensen N."/>
            <person name="Bonometti L."/>
            <person name="Westerberg I."/>
            <person name="Brannstrom I.O."/>
            <person name="Guillou S."/>
            <person name="Cros-Aarteil S."/>
            <person name="Calhoun S."/>
            <person name="Kuo A."/>
            <person name="Mondo S."/>
            <person name="Pangilinan J."/>
            <person name="Riley R."/>
            <person name="Labutti K."/>
            <person name="Andreopoulos B."/>
            <person name="Lipzen A."/>
            <person name="Chen C."/>
            <person name="Yanf M."/>
            <person name="Daum C."/>
            <person name="Ng V."/>
            <person name="Clum A."/>
            <person name="Steindorff A."/>
            <person name="Ohm R."/>
            <person name="Martin F."/>
            <person name="Silar P."/>
            <person name="Natvig D."/>
            <person name="Lalanne C."/>
            <person name="Gautier V."/>
            <person name="Ament-Velasquez S.L."/>
            <person name="Kruys A."/>
            <person name="Hutchinson M.I."/>
            <person name="Powell A.J."/>
            <person name="Barry K."/>
            <person name="Miller A.N."/>
            <person name="Grigoriev I.V."/>
            <person name="Debuchy R."/>
            <person name="Gladieux P."/>
            <person name="Thoren M.H."/>
            <person name="Johannesson H."/>
        </authorList>
    </citation>
    <scope>NUCLEOTIDE SEQUENCE</scope>
    <source>
        <strain evidence="2">CBS 118394</strain>
    </source>
</reference>
<sequence length="703" mass="75553">MAMEDLDIIMATLEFIKDFFSGMHSYIDDLLDPIFGWIDHVDQAFLGLFCFVDMPAGHTSRIWRALTNHWRFHPGLNTMMSIRNVVNLNLIEEIIEFVLRTAFNGLRQEFLSVIGTYGDENEAPDEDDEDDWLPRYWIEGTPGTTLTQLRVAEAAIGQPIGGVDDSDKDGPWVAAAASGGSLLPSCLVDLNPQQAIMASIALPNFKFNQRVSWGQGTWTFILDAGFTTSQYEGSGQDLGDREIRIYVVPNQYTLSKYHPTPNQVLAGTREADETIEDNLYDSTGKSFGVTSKANLYFIKIANGAALNSLMPTSITRKFNTREAFARAMEHVYEQLTTGGIPPTKSVIHISQRFGFDDVDTDQAWRQTCDEWVSKLDALGVTTVASSGDGGFDPATKGVKFWADKIAPGAWISDRSSTILVGGLYSDGSLWEGSSPARGNTAISLYAQATPMSAFISEGRQVKSADDLYGCSLAASQVSGLVAYLLGYPGPAGQNPFDPANTATSGPVGRRMKDYLTRASYQRLPDKYLSEEAQGVLGNNLTETSDAVLGSNGFPYIPPSGVNVIYNMAEGDQRCASPPGFPVAAEAKRDIDDGSCSVRKAGPGTVSMTTGYLTESGYATTMTSKTSAGSVVVSVATLGPHPSGSVAGSGPGPSVSSSSSTSSKSIATVVVTVRGNFGGWLPPGTLLLNGTMLDMSYWIDELTQ</sequence>
<evidence type="ECO:0000256" key="1">
    <source>
        <dbReference type="SAM" id="MobiDB-lite"/>
    </source>
</evidence>
<evidence type="ECO:0000313" key="2">
    <source>
        <dbReference type="EMBL" id="KAK3326765.1"/>
    </source>
</evidence>
<gene>
    <name evidence="2" type="ORF">B0H66DRAFT_600872</name>
</gene>
<accession>A0AAE0MC45</accession>
<dbReference type="GO" id="GO:0006508">
    <property type="term" value="P:proteolysis"/>
    <property type="evidence" value="ECO:0007669"/>
    <property type="project" value="InterPro"/>
</dbReference>
<dbReference type="Gene3D" id="3.40.50.200">
    <property type="entry name" value="Peptidase S8/S53 domain"/>
    <property type="match status" value="1"/>
</dbReference>
<dbReference type="Proteomes" id="UP001283341">
    <property type="component" value="Unassembled WGS sequence"/>
</dbReference>
<comment type="caution">
    <text evidence="2">The sequence shown here is derived from an EMBL/GenBank/DDBJ whole genome shotgun (WGS) entry which is preliminary data.</text>
</comment>
<proteinExistence type="predicted"/>
<dbReference type="SUPFAM" id="SSF52743">
    <property type="entry name" value="Subtilisin-like"/>
    <property type="match status" value="1"/>
</dbReference>
<evidence type="ECO:0000313" key="3">
    <source>
        <dbReference type="Proteomes" id="UP001283341"/>
    </source>
</evidence>
<protein>
    <submittedName>
        <fullName evidence="2">Uncharacterized protein</fullName>
    </submittedName>
</protein>
<dbReference type="AlphaFoldDB" id="A0AAE0MC45"/>